<dbReference type="EMBL" id="CBSV010000136">
    <property type="protein sequence ID" value="CDH01568.1"/>
    <property type="molecule type" value="Genomic_DNA"/>
</dbReference>
<protein>
    <recommendedName>
        <fullName evidence="2">Thiaminase-2/PQQC domain-containing protein</fullName>
    </recommendedName>
</protein>
<comment type="caution">
    <text evidence="1">The sequence shown here is derived from an EMBL/GenBank/DDBJ whole genome shotgun (WGS) entry which is preliminary data.</text>
</comment>
<dbReference type="RefSeq" id="WP_038224295.1">
    <property type="nucleotide sequence ID" value="NZ_CAWLWD010000186.1"/>
</dbReference>
<evidence type="ECO:0008006" key="2">
    <source>
        <dbReference type="Google" id="ProtNLM"/>
    </source>
</evidence>
<evidence type="ECO:0000313" key="1">
    <source>
        <dbReference type="EMBL" id="CDH01568.1"/>
    </source>
</evidence>
<organism evidence="1">
    <name type="scientific">Xenorhabdus bovienii str. feltiae Moldova</name>
    <dbReference type="NCBI Taxonomy" id="1398200"/>
    <lineage>
        <taxon>Bacteria</taxon>
        <taxon>Pseudomonadati</taxon>
        <taxon>Pseudomonadota</taxon>
        <taxon>Gammaproteobacteria</taxon>
        <taxon>Enterobacterales</taxon>
        <taxon>Morganellaceae</taxon>
        <taxon>Xenorhabdus</taxon>
    </lineage>
</organism>
<accession>A0A077NSU7</accession>
<reference evidence="1" key="1">
    <citation type="submission" date="2013-07" db="EMBL/GenBank/DDBJ databases">
        <title>Sub-species coevolution in mutualistic symbiosis.</title>
        <authorList>
            <person name="Murfin K."/>
            <person name="Klassen J."/>
            <person name="Lee M."/>
            <person name="Forst S."/>
            <person name="Stock P."/>
            <person name="Goodrich-Blair H."/>
        </authorList>
    </citation>
    <scope>NUCLEOTIDE SEQUENCE [LARGE SCALE GENOMIC DNA]</scope>
    <source>
        <strain evidence="1">Feltiae Moldova</strain>
    </source>
</reference>
<gene>
    <name evidence="1" type="ORF">XBFM1_2200048</name>
</gene>
<dbReference type="InterPro" id="IPR016084">
    <property type="entry name" value="Haem_Oase-like_multi-hlx"/>
</dbReference>
<dbReference type="Gene3D" id="1.20.910.10">
    <property type="entry name" value="Heme oxygenase-like"/>
    <property type="match status" value="1"/>
</dbReference>
<dbReference type="Proteomes" id="UP000028487">
    <property type="component" value="Unassembled WGS sequence"/>
</dbReference>
<proteinExistence type="predicted"/>
<name>A0A077NSU7_XENBV</name>
<dbReference type="HOGENOM" id="CLU_547109_0_0_6"/>
<sequence>MEQWSLSQYVRPILKTEFLQKKASGIIDIGEYEAELEINSDQPDTMLRLLQGLRIGDLASWEKAKNEYYEDSEIGQVIATLNEFGFIRETAPKHTLDKKRIIINDVLDESFDALKPWHSCLINQASSLQEFIINLKNENFSEVIKKEKNAFVLYSKIALITWQELCPPGITAALNLLHRITGHPEEKNTIDCTAFWAGEVRKCLSVITWTLVRSLDSDAERKSISILPIEHTDSGTNLALRLERWAIETLNSFGTGRFPAALKTNQHAAQKTLIQAVYAQEYYITERFIDLVSASMALRLPRSLKKLLRRYYSEETGHESYELRTCISLGLKEDDLHEALPPPFAQLVCDIYTWLAGHHIVAYAAAATLTEGLPGQPNIINAAVAASEVLTPDVNESSRKHELLNEKLYHPYISRLLLAECGEQSVETQCIARDSYGLLLEMTWRTWEELEKMHIQMKRPALNFSIKDFLHL</sequence>
<dbReference type="AlphaFoldDB" id="A0A077NSU7"/>
<dbReference type="SUPFAM" id="SSF48613">
    <property type="entry name" value="Heme oxygenase-like"/>
    <property type="match status" value="1"/>
</dbReference>